<dbReference type="InterPro" id="IPR058924">
    <property type="entry name" value="AGPR_dimerisation_dom"/>
</dbReference>
<organism evidence="8 9">
    <name type="scientific">Brevibacterium linens</name>
    <dbReference type="NCBI Taxonomy" id="1703"/>
    <lineage>
        <taxon>Bacteria</taxon>
        <taxon>Bacillati</taxon>
        <taxon>Actinomycetota</taxon>
        <taxon>Actinomycetes</taxon>
        <taxon>Micrococcales</taxon>
        <taxon>Brevibacteriaceae</taxon>
        <taxon>Brevibacterium</taxon>
    </lineage>
</organism>
<reference evidence="9" key="1">
    <citation type="submission" date="2016-03" db="EMBL/GenBank/DDBJ databases">
        <authorList>
            <person name="Ploux O."/>
        </authorList>
    </citation>
    <scope>NUCLEOTIDE SEQUENCE [LARGE SCALE GENOMIC DNA]</scope>
    <source>
        <strain evidence="9">BS258</strain>
    </source>
</reference>
<evidence type="ECO:0000256" key="1">
    <source>
        <dbReference type="ARBA" id="ARBA00022571"/>
    </source>
</evidence>
<dbReference type="PROSITE" id="PS01224">
    <property type="entry name" value="ARGC"/>
    <property type="match status" value="1"/>
</dbReference>
<evidence type="ECO:0000256" key="3">
    <source>
        <dbReference type="ARBA" id="ARBA00022857"/>
    </source>
</evidence>
<evidence type="ECO:0000256" key="4">
    <source>
        <dbReference type="ARBA" id="ARBA00023002"/>
    </source>
</evidence>
<evidence type="ECO:0000256" key="2">
    <source>
        <dbReference type="ARBA" id="ARBA00022605"/>
    </source>
</evidence>
<keyword evidence="3 5" id="KW-0521">NADP</keyword>
<dbReference type="AlphaFoldDB" id="A0A142NN75"/>
<comment type="subcellular location">
    <subcellularLocation>
        <location evidence="5">Cytoplasm</location>
    </subcellularLocation>
</comment>
<evidence type="ECO:0000256" key="5">
    <source>
        <dbReference type="HAMAP-Rule" id="MF_00150"/>
    </source>
</evidence>
<dbReference type="GO" id="GO:0006526">
    <property type="term" value="P:L-arginine biosynthetic process"/>
    <property type="evidence" value="ECO:0007669"/>
    <property type="project" value="UniProtKB-UniRule"/>
</dbReference>
<dbReference type="GO" id="GO:0051287">
    <property type="term" value="F:NAD binding"/>
    <property type="evidence" value="ECO:0007669"/>
    <property type="project" value="InterPro"/>
</dbReference>
<keyword evidence="5" id="KW-0963">Cytoplasm</keyword>
<keyword evidence="1 5" id="KW-0055">Arginine biosynthesis</keyword>
<name>A0A142NN75_BRELN</name>
<feature type="active site" evidence="5 6">
    <location>
        <position position="159"/>
    </location>
</feature>
<comment type="similarity">
    <text evidence="5">Belongs to the NAGSA dehydrogenase family. Type 1 subfamily.</text>
</comment>
<evidence type="ECO:0000259" key="7">
    <source>
        <dbReference type="SMART" id="SM00859"/>
    </source>
</evidence>
<dbReference type="GO" id="GO:0070401">
    <property type="term" value="F:NADP+ binding"/>
    <property type="evidence" value="ECO:0007669"/>
    <property type="project" value="InterPro"/>
</dbReference>
<gene>
    <name evidence="5" type="primary">argC</name>
    <name evidence="8" type="ORF">A2T55_11110</name>
</gene>
<comment type="function">
    <text evidence="5">Catalyzes the NADPH-dependent reduction of N-acetyl-5-glutamyl phosphate to yield N-acetyl-L-glutamate 5-semialdehyde.</text>
</comment>
<dbReference type="CDD" id="cd24148">
    <property type="entry name" value="AGPR_1_actinobacAGPR_like"/>
    <property type="match status" value="1"/>
</dbReference>
<dbReference type="PANTHER" id="PTHR32338">
    <property type="entry name" value="N-ACETYL-GAMMA-GLUTAMYL-PHOSPHATE REDUCTASE, CHLOROPLASTIC-RELATED-RELATED"/>
    <property type="match status" value="1"/>
</dbReference>
<dbReference type="HAMAP" id="MF_00150">
    <property type="entry name" value="ArgC_type1"/>
    <property type="match status" value="1"/>
</dbReference>
<dbReference type="Pfam" id="PF01118">
    <property type="entry name" value="Semialdhyde_dh"/>
    <property type="match status" value="1"/>
</dbReference>
<dbReference type="InterPro" id="IPR023013">
    <property type="entry name" value="AGPR_AS"/>
</dbReference>
<dbReference type="CDD" id="cd23934">
    <property type="entry name" value="AGPR_1_C"/>
    <property type="match status" value="1"/>
</dbReference>
<keyword evidence="2 5" id="KW-0028">Amino-acid biosynthesis</keyword>
<dbReference type="PANTHER" id="PTHR32338:SF10">
    <property type="entry name" value="N-ACETYL-GAMMA-GLUTAMYL-PHOSPHATE REDUCTASE, CHLOROPLASTIC-RELATED"/>
    <property type="match status" value="1"/>
</dbReference>
<dbReference type="InterPro" id="IPR000534">
    <property type="entry name" value="Semialdehyde_DH_NAD-bd"/>
</dbReference>
<evidence type="ECO:0000313" key="9">
    <source>
        <dbReference type="Proteomes" id="UP000075950"/>
    </source>
</evidence>
<dbReference type="InterPro" id="IPR036291">
    <property type="entry name" value="NAD(P)-bd_dom_sf"/>
</dbReference>
<comment type="catalytic activity">
    <reaction evidence="5">
        <text>N-acetyl-L-glutamate 5-semialdehyde + phosphate + NADP(+) = N-acetyl-L-glutamyl 5-phosphate + NADPH + H(+)</text>
        <dbReference type="Rhea" id="RHEA:21588"/>
        <dbReference type="ChEBI" id="CHEBI:15378"/>
        <dbReference type="ChEBI" id="CHEBI:29123"/>
        <dbReference type="ChEBI" id="CHEBI:43474"/>
        <dbReference type="ChEBI" id="CHEBI:57783"/>
        <dbReference type="ChEBI" id="CHEBI:57936"/>
        <dbReference type="ChEBI" id="CHEBI:58349"/>
        <dbReference type="EC" id="1.2.1.38"/>
    </reaction>
</comment>
<comment type="pathway">
    <text evidence="5">Amino-acid biosynthesis; L-arginine biosynthesis; N(2)-acetyl-L-ornithine from L-glutamate: step 3/4.</text>
</comment>
<dbReference type="GO" id="GO:0003942">
    <property type="term" value="F:N-acetyl-gamma-glutamyl-phosphate reductase activity"/>
    <property type="evidence" value="ECO:0007669"/>
    <property type="project" value="UniProtKB-UniRule"/>
</dbReference>
<evidence type="ECO:0000313" key="8">
    <source>
        <dbReference type="EMBL" id="AMT94256.1"/>
    </source>
</evidence>
<evidence type="ECO:0000256" key="6">
    <source>
        <dbReference type="PROSITE-ProRule" id="PRU10010"/>
    </source>
</evidence>
<dbReference type="EMBL" id="CP014869">
    <property type="protein sequence ID" value="AMT94256.1"/>
    <property type="molecule type" value="Genomic_DNA"/>
</dbReference>
<accession>A0A142NN75</accession>
<proteinExistence type="inferred from homology"/>
<dbReference type="InterPro" id="IPR000706">
    <property type="entry name" value="AGPR_type-1"/>
</dbReference>
<dbReference type="GO" id="GO:0005737">
    <property type="term" value="C:cytoplasm"/>
    <property type="evidence" value="ECO:0007669"/>
    <property type="project" value="UniProtKB-SubCell"/>
</dbReference>
<dbReference type="Gene3D" id="3.30.360.10">
    <property type="entry name" value="Dihydrodipicolinate Reductase, domain 2"/>
    <property type="match status" value="1"/>
</dbReference>
<dbReference type="EC" id="1.2.1.38" evidence="5"/>
<keyword evidence="4 5" id="KW-0560">Oxidoreductase</keyword>
<dbReference type="SUPFAM" id="SSF55347">
    <property type="entry name" value="Glyceraldehyde-3-phosphate dehydrogenase-like, C-terminal domain"/>
    <property type="match status" value="1"/>
</dbReference>
<dbReference type="Gene3D" id="3.40.50.720">
    <property type="entry name" value="NAD(P)-binding Rossmann-like Domain"/>
    <property type="match status" value="1"/>
</dbReference>
<dbReference type="Pfam" id="PF22698">
    <property type="entry name" value="Semialdhyde_dhC_1"/>
    <property type="match status" value="1"/>
</dbReference>
<dbReference type="KEGG" id="bly:A2T55_11110"/>
<dbReference type="InterPro" id="IPR050085">
    <property type="entry name" value="AGPR"/>
</dbReference>
<dbReference type="Proteomes" id="UP000075950">
    <property type="component" value="Chromosome"/>
</dbReference>
<protein>
    <recommendedName>
        <fullName evidence="5">N-acetyl-gamma-glutamyl-phosphate reductase</fullName>
        <shortName evidence="5">AGPR</shortName>
        <ecNumber evidence="5">1.2.1.38</ecNumber>
    </recommendedName>
    <alternativeName>
        <fullName evidence="5">N-acetyl-glutamate semialdehyde dehydrogenase</fullName>
        <shortName evidence="5">NAGSA dehydrogenase</shortName>
    </alternativeName>
</protein>
<sequence>MVIHMNDLTVAVSGATGYAGGEVLRLLSTHPHLNVTTVCGHSTAGEKLGRHQPHLPRFSDLVVQESTAEVLAGHDVVILALPHGQSGQIAAELEQTSPDTLIVDLAADHRLISAAAWEKFYGSEHQGTWTYGLPELLTADGTKQREALRSTKRIAVPGCNVTAVSLGLAPLIQAGLAAPAGLNAVLANGVSGAGKALKPHLTAAEILGNASPYGTGGTHRHVPEIEQNLNGVLGADAADGPTRISFTPTLVPMARGILATITADAGEAAPRTAEGLLDAAVLKDQLTASFDQTYSDEPFVRVLPDGQWPQTAATTGSNVAQIQFTVDDRAEKILVVVALDNLVRGTAGQAIQSIHLALGLDETTALPLEGVAP</sequence>
<dbReference type="NCBIfam" id="TIGR01850">
    <property type="entry name" value="argC"/>
    <property type="match status" value="1"/>
</dbReference>
<dbReference type="SMART" id="SM00859">
    <property type="entry name" value="Semialdhyde_dh"/>
    <property type="match status" value="1"/>
</dbReference>
<dbReference type="UniPathway" id="UPA00068">
    <property type="reaction ID" value="UER00108"/>
</dbReference>
<dbReference type="SUPFAM" id="SSF51735">
    <property type="entry name" value="NAD(P)-binding Rossmann-fold domains"/>
    <property type="match status" value="1"/>
</dbReference>
<feature type="domain" description="Semialdehyde dehydrogenase NAD-binding" evidence="7">
    <location>
        <begin position="9"/>
        <end position="144"/>
    </location>
</feature>